<name>A0ABQ4Z8C0_9ASTR</name>
<reference evidence="1" key="1">
    <citation type="journal article" date="2022" name="Int. J. Mol. Sci.">
        <title>Draft Genome of Tanacetum Coccineum: Genomic Comparison of Closely Related Tanacetum-Family Plants.</title>
        <authorList>
            <person name="Yamashiro T."/>
            <person name="Shiraishi A."/>
            <person name="Nakayama K."/>
            <person name="Satake H."/>
        </authorList>
    </citation>
    <scope>NUCLEOTIDE SEQUENCE</scope>
</reference>
<evidence type="ECO:0000313" key="2">
    <source>
        <dbReference type="Proteomes" id="UP001151760"/>
    </source>
</evidence>
<reference evidence="1" key="2">
    <citation type="submission" date="2022-01" db="EMBL/GenBank/DDBJ databases">
        <authorList>
            <person name="Yamashiro T."/>
            <person name="Shiraishi A."/>
            <person name="Satake H."/>
            <person name="Nakayama K."/>
        </authorList>
    </citation>
    <scope>NUCLEOTIDE SEQUENCE</scope>
</reference>
<protein>
    <submittedName>
        <fullName evidence="1">Uncharacterized protein</fullName>
    </submittedName>
</protein>
<gene>
    <name evidence="1" type="ORF">Tco_0769040</name>
</gene>
<keyword evidence="2" id="KW-1185">Reference proteome</keyword>
<accession>A0ABQ4Z8C0</accession>
<organism evidence="1 2">
    <name type="scientific">Tanacetum coccineum</name>
    <dbReference type="NCBI Taxonomy" id="301880"/>
    <lineage>
        <taxon>Eukaryota</taxon>
        <taxon>Viridiplantae</taxon>
        <taxon>Streptophyta</taxon>
        <taxon>Embryophyta</taxon>
        <taxon>Tracheophyta</taxon>
        <taxon>Spermatophyta</taxon>
        <taxon>Magnoliopsida</taxon>
        <taxon>eudicotyledons</taxon>
        <taxon>Gunneridae</taxon>
        <taxon>Pentapetalae</taxon>
        <taxon>asterids</taxon>
        <taxon>campanulids</taxon>
        <taxon>Asterales</taxon>
        <taxon>Asteraceae</taxon>
        <taxon>Asteroideae</taxon>
        <taxon>Anthemideae</taxon>
        <taxon>Anthemidinae</taxon>
        <taxon>Tanacetum</taxon>
    </lineage>
</organism>
<dbReference type="EMBL" id="BQNB010011122">
    <property type="protein sequence ID" value="GJS86404.1"/>
    <property type="molecule type" value="Genomic_DNA"/>
</dbReference>
<proteinExistence type="predicted"/>
<dbReference type="Proteomes" id="UP001151760">
    <property type="component" value="Unassembled WGS sequence"/>
</dbReference>
<sequence>MLGRTLRERNKEENIGLNIFEDPDVCRKALDRTITPAELRRTESLLPLELSNRVTVLSALLVSHGCDLNSCYANLVSSKAYLQEKFDKKNGDVKLLHSEVTSLDSKLENLQRGYDALGQENMDLRSQRDAAFEEMRKDLQNELVMENSKSQEYKDVAGGLREEITHFVGSGIESLVQKLLSSDEFHDALARVASLSINYGVERGLRMGRTYVEFEAAV</sequence>
<evidence type="ECO:0000313" key="1">
    <source>
        <dbReference type="EMBL" id="GJS86404.1"/>
    </source>
</evidence>
<comment type="caution">
    <text evidence="1">The sequence shown here is derived from an EMBL/GenBank/DDBJ whole genome shotgun (WGS) entry which is preliminary data.</text>
</comment>